<dbReference type="OrthoDB" id="428822at2759"/>
<dbReference type="Proteomes" id="UP000649617">
    <property type="component" value="Unassembled WGS sequence"/>
</dbReference>
<comment type="caution">
    <text evidence="1">The sequence shown here is derived from an EMBL/GenBank/DDBJ whole genome shotgun (WGS) entry which is preliminary data.</text>
</comment>
<accession>A0A812PHS0</accession>
<keyword evidence="2" id="KW-1185">Reference proteome</keyword>
<proteinExistence type="predicted"/>
<sequence length="130" mass="13805">PQFSLVDDSSHSPRGDGVPIFRHTFTGALLLGHAVFLSQPGTPREDLRLLFRRGPLPTVRRFGQGLLGCAELLYELISGSKDDGMSPRDTGNGGFLALCHGPRSVGETGGSESDGSCYIPFVVDSQSCSP</sequence>
<organism evidence="1 2">
    <name type="scientific">Symbiodinium pilosum</name>
    <name type="common">Dinoflagellate</name>
    <dbReference type="NCBI Taxonomy" id="2952"/>
    <lineage>
        <taxon>Eukaryota</taxon>
        <taxon>Sar</taxon>
        <taxon>Alveolata</taxon>
        <taxon>Dinophyceae</taxon>
        <taxon>Suessiales</taxon>
        <taxon>Symbiodiniaceae</taxon>
        <taxon>Symbiodinium</taxon>
    </lineage>
</organism>
<dbReference type="AlphaFoldDB" id="A0A812PHS0"/>
<gene>
    <name evidence="1" type="ORF">SPIL2461_LOCUS7816</name>
</gene>
<feature type="non-terminal residue" evidence="1">
    <location>
        <position position="130"/>
    </location>
</feature>
<name>A0A812PHS0_SYMPI</name>
<reference evidence="1" key="1">
    <citation type="submission" date="2021-02" db="EMBL/GenBank/DDBJ databases">
        <authorList>
            <person name="Dougan E. K."/>
            <person name="Rhodes N."/>
            <person name="Thang M."/>
            <person name="Chan C."/>
        </authorList>
    </citation>
    <scope>NUCLEOTIDE SEQUENCE</scope>
</reference>
<feature type="non-terminal residue" evidence="1">
    <location>
        <position position="1"/>
    </location>
</feature>
<protein>
    <submittedName>
        <fullName evidence="1">Uncharacterized protein</fullName>
    </submittedName>
</protein>
<dbReference type="EMBL" id="CAJNIZ010012481">
    <property type="protein sequence ID" value="CAE7334553.1"/>
    <property type="molecule type" value="Genomic_DNA"/>
</dbReference>
<evidence type="ECO:0000313" key="1">
    <source>
        <dbReference type="EMBL" id="CAE7334553.1"/>
    </source>
</evidence>
<evidence type="ECO:0000313" key="2">
    <source>
        <dbReference type="Proteomes" id="UP000649617"/>
    </source>
</evidence>